<dbReference type="EMBL" id="MVDD01000018">
    <property type="protein sequence ID" value="PKQ61012.1"/>
    <property type="molecule type" value="Genomic_DNA"/>
</dbReference>
<feature type="transmembrane region" description="Helical" evidence="1">
    <location>
        <begin position="145"/>
        <end position="166"/>
    </location>
</feature>
<name>A0A2N3HSI0_9BACT</name>
<comment type="caution">
    <text evidence="2">The sequence shown here is derived from an EMBL/GenBank/DDBJ whole genome shotgun (WGS) entry which is preliminary data.</text>
</comment>
<evidence type="ECO:0008006" key="4">
    <source>
        <dbReference type="Google" id="ProtNLM"/>
    </source>
</evidence>
<gene>
    <name evidence="2" type="ORF">BZG02_17090</name>
</gene>
<keyword evidence="1" id="KW-0812">Transmembrane</keyword>
<dbReference type="PANTHER" id="PTHR36434">
    <property type="entry name" value="MEMBRANE PROTEASE YUGP-RELATED"/>
    <property type="match status" value="1"/>
</dbReference>
<organism evidence="2 3">
    <name type="scientific">Labilibaculum filiforme</name>
    <dbReference type="NCBI Taxonomy" id="1940526"/>
    <lineage>
        <taxon>Bacteria</taxon>
        <taxon>Pseudomonadati</taxon>
        <taxon>Bacteroidota</taxon>
        <taxon>Bacteroidia</taxon>
        <taxon>Marinilabiliales</taxon>
        <taxon>Marinifilaceae</taxon>
        <taxon>Labilibaculum</taxon>
    </lineage>
</organism>
<dbReference type="InterPro" id="IPR007395">
    <property type="entry name" value="Zn_peptidase_2"/>
</dbReference>
<dbReference type="Proteomes" id="UP000233535">
    <property type="component" value="Unassembled WGS sequence"/>
</dbReference>
<evidence type="ECO:0000256" key="1">
    <source>
        <dbReference type="SAM" id="Phobius"/>
    </source>
</evidence>
<dbReference type="AlphaFoldDB" id="A0A2N3HSI0"/>
<dbReference type="PANTHER" id="PTHR36434:SF1">
    <property type="entry name" value="MEMBRANE PROTEASE YUGP-RELATED"/>
    <property type="match status" value="1"/>
</dbReference>
<keyword evidence="1" id="KW-0472">Membrane</keyword>
<dbReference type="Pfam" id="PF04298">
    <property type="entry name" value="Zn_peptidase_2"/>
    <property type="match status" value="1"/>
</dbReference>
<proteinExistence type="predicted"/>
<sequence>MGGIWIIFIAFTLVSWLVSNQLKSRFKKYSQLPTANGMSGKEVVEQMLRDHGIKGIRIGSVDGQLSDHYNPTDKTINLSKDVYHGRSIAAAAVAAHETGHAIQHAEAYIWLQMRSALVPIVSFSSKWVQWVLLAGILMVNSFPQLLLVGIVLFAGTTLFSIITLPVEVDASRRALVWLKTSGITTYETQKSAYDALKWAAYTYFVAALSSLATLLYYVMIYMGRRD</sequence>
<accession>A0A2N3HSI0</accession>
<evidence type="ECO:0000313" key="3">
    <source>
        <dbReference type="Proteomes" id="UP000233535"/>
    </source>
</evidence>
<feature type="transmembrane region" description="Helical" evidence="1">
    <location>
        <begin position="198"/>
        <end position="220"/>
    </location>
</feature>
<protein>
    <recommendedName>
        <fullName evidence="4">Zinc metallopeptidase</fullName>
    </recommendedName>
</protein>
<keyword evidence="3" id="KW-1185">Reference proteome</keyword>
<feature type="transmembrane region" description="Helical" evidence="1">
    <location>
        <begin position="6"/>
        <end position="22"/>
    </location>
</feature>
<evidence type="ECO:0000313" key="2">
    <source>
        <dbReference type="EMBL" id="PKQ61012.1"/>
    </source>
</evidence>
<reference evidence="2 3" key="1">
    <citation type="journal article" date="2017" name="Front. Microbiol.">
        <title>Labilibaculum manganireducens gen. nov., sp. nov. and Labilibaculum filiforme sp. nov., Novel Bacteroidetes Isolated from Subsurface Sediments of the Baltic Sea.</title>
        <authorList>
            <person name="Vandieken V."/>
            <person name="Marshall I.P."/>
            <person name="Niemann H."/>
            <person name="Engelen B."/>
            <person name="Cypionka H."/>
        </authorList>
    </citation>
    <scope>NUCLEOTIDE SEQUENCE [LARGE SCALE GENOMIC DNA]</scope>
    <source>
        <strain evidence="2 3">59.16B</strain>
    </source>
</reference>
<dbReference type="RefSeq" id="WP_101262976.1">
    <property type="nucleotide sequence ID" value="NZ_MVDD01000018.1"/>
</dbReference>
<dbReference type="OrthoDB" id="9784298at2"/>
<keyword evidence="1" id="KW-1133">Transmembrane helix</keyword>